<dbReference type="EMBL" id="JBHRTO010000001">
    <property type="protein sequence ID" value="MFC3179941.1"/>
    <property type="molecule type" value="Genomic_DNA"/>
</dbReference>
<sequence>MRHLIHTTTLCAALATSAQADITYQGRDAQGLHCAAMLTIASALLYKANQISEHEFKIGLTGSAIILSQLPGTEAEKIQAMRQRADSIIRTRSLDQLGKEFNSTGKWCRREFLR</sequence>
<accession>A0ABV7ITX3</accession>
<name>A0ABV7ITX3_9RHOB</name>
<evidence type="ECO:0000313" key="1">
    <source>
        <dbReference type="EMBL" id="MFC3179941.1"/>
    </source>
</evidence>
<gene>
    <name evidence="1" type="ORF">ACFOGH_02975</name>
</gene>
<evidence type="ECO:0000313" key="2">
    <source>
        <dbReference type="Proteomes" id="UP001595547"/>
    </source>
</evidence>
<proteinExistence type="predicted"/>
<dbReference type="Proteomes" id="UP001595547">
    <property type="component" value="Unassembled WGS sequence"/>
</dbReference>
<comment type="caution">
    <text evidence="1">The sequence shown here is derived from an EMBL/GenBank/DDBJ whole genome shotgun (WGS) entry which is preliminary data.</text>
</comment>
<reference evidence="2" key="1">
    <citation type="journal article" date="2019" name="Int. J. Syst. Evol. Microbiol.">
        <title>The Global Catalogue of Microorganisms (GCM) 10K type strain sequencing project: providing services to taxonomists for standard genome sequencing and annotation.</title>
        <authorList>
            <consortium name="The Broad Institute Genomics Platform"/>
            <consortium name="The Broad Institute Genome Sequencing Center for Infectious Disease"/>
            <person name="Wu L."/>
            <person name="Ma J."/>
        </authorList>
    </citation>
    <scope>NUCLEOTIDE SEQUENCE [LARGE SCALE GENOMIC DNA]</scope>
    <source>
        <strain evidence="2">KCTC 52039</strain>
    </source>
</reference>
<organism evidence="1 2">
    <name type="scientific">Cypionkella sinensis</name>
    <dbReference type="NCBI Taxonomy" id="1756043"/>
    <lineage>
        <taxon>Bacteria</taxon>
        <taxon>Pseudomonadati</taxon>
        <taxon>Pseudomonadota</taxon>
        <taxon>Alphaproteobacteria</taxon>
        <taxon>Rhodobacterales</taxon>
        <taxon>Paracoccaceae</taxon>
        <taxon>Cypionkella</taxon>
    </lineage>
</organism>
<dbReference type="RefSeq" id="WP_380071558.1">
    <property type="nucleotide sequence ID" value="NZ_JBHRTO010000001.1"/>
</dbReference>
<protein>
    <submittedName>
        <fullName evidence="1">Uncharacterized protein</fullName>
    </submittedName>
</protein>
<keyword evidence="2" id="KW-1185">Reference proteome</keyword>